<dbReference type="InterPro" id="IPR038402">
    <property type="entry name" value="PvuII_sf"/>
</dbReference>
<accession>A0A450SVX0</accession>
<dbReference type="AlphaFoldDB" id="A0A450SVX0"/>
<keyword evidence="2" id="KW-0540">Nuclease</keyword>
<gene>
    <name evidence="2" type="ORF">BECKFW1821A_GA0114235_10796</name>
</gene>
<dbReference type="CDD" id="cd22351">
    <property type="entry name" value="PvuII-like"/>
    <property type="match status" value="1"/>
</dbReference>
<keyword evidence="2" id="KW-0378">Hydrolase</keyword>
<protein>
    <submittedName>
        <fullName evidence="2">Restriction endonuclease PvuII</fullName>
    </submittedName>
</protein>
<evidence type="ECO:0000313" key="2">
    <source>
        <dbReference type="EMBL" id="VFJ58177.1"/>
    </source>
</evidence>
<dbReference type="GO" id="GO:0004519">
    <property type="term" value="F:endonuclease activity"/>
    <property type="evidence" value="ECO:0007669"/>
    <property type="project" value="UniProtKB-KW"/>
</dbReference>
<dbReference type="Gene3D" id="3.40.210.10">
    <property type="entry name" value="PVUII Endonuclease, subunit A"/>
    <property type="match status" value="1"/>
</dbReference>
<proteinExistence type="predicted"/>
<dbReference type="Pfam" id="PF09225">
    <property type="entry name" value="Endonuc-PvuII"/>
    <property type="match status" value="1"/>
</dbReference>
<organism evidence="2">
    <name type="scientific">Candidatus Kentrum sp. FW</name>
    <dbReference type="NCBI Taxonomy" id="2126338"/>
    <lineage>
        <taxon>Bacteria</taxon>
        <taxon>Pseudomonadati</taxon>
        <taxon>Pseudomonadota</taxon>
        <taxon>Gammaproteobacteria</taxon>
        <taxon>Candidatus Kentrum</taxon>
    </lineage>
</organism>
<feature type="region of interest" description="Disordered" evidence="1">
    <location>
        <begin position="169"/>
        <end position="189"/>
    </location>
</feature>
<evidence type="ECO:0000256" key="1">
    <source>
        <dbReference type="SAM" id="MobiDB-lite"/>
    </source>
</evidence>
<dbReference type="SUPFAM" id="SSF52980">
    <property type="entry name" value="Restriction endonuclease-like"/>
    <property type="match status" value="1"/>
</dbReference>
<keyword evidence="2" id="KW-0255">Endonuclease</keyword>
<dbReference type="InterPro" id="IPR015306">
    <property type="entry name" value="Restrct_endonuc_II_PvuII"/>
</dbReference>
<sequence length="189" mass="21594">MTLTPHGDYKRLLEIWPAVQEYQALATKHGIDDVFQDNGGKLLQVLLLLGLEILPGREGNDAVDTAGREYELKSVNIELTKGFSTHHHMNLDIIAKYRRVAWIFAIYRHIALQAIYLLEPVDLEFYFTKWEKKWHTEGGKDINNPKIPVAYVLEHGKLLHGAPSAISAYRSKRGSGNRSDLDRTHRHSL</sequence>
<name>A0A450SVX0_9GAMM</name>
<dbReference type="InterPro" id="IPR011335">
    <property type="entry name" value="Restrct_endonuc-II-like"/>
</dbReference>
<reference evidence="2" key="1">
    <citation type="submission" date="2019-02" db="EMBL/GenBank/DDBJ databases">
        <authorList>
            <person name="Gruber-Vodicka R. H."/>
            <person name="Seah K. B. B."/>
        </authorList>
    </citation>
    <scope>NUCLEOTIDE SEQUENCE</scope>
    <source>
        <strain evidence="2">BECK_BZ15</strain>
    </source>
</reference>
<dbReference type="EMBL" id="CAADEW010000079">
    <property type="protein sequence ID" value="VFJ58177.1"/>
    <property type="molecule type" value="Genomic_DNA"/>
</dbReference>